<feature type="transmembrane region" description="Helical" evidence="5">
    <location>
        <begin position="285"/>
        <end position="305"/>
    </location>
</feature>
<dbReference type="SUPFAM" id="SSF103473">
    <property type="entry name" value="MFS general substrate transporter"/>
    <property type="match status" value="1"/>
</dbReference>
<evidence type="ECO:0000256" key="1">
    <source>
        <dbReference type="ARBA" id="ARBA00004141"/>
    </source>
</evidence>
<dbReference type="InterPro" id="IPR036259">
    <property type="entry name" value="MFS_trans_sf"/>
</dbReference>
<keyword evidence="3 5" id="KW-1133">Transmembrane helix</keyword>
<dbReference type="EMBL" id="CAEZUE010000009">
    <property type="protein sequence ID" value="CAB4585092.1"/>
    <property type="molecule type" value="Genomic_DNA"/>
</dbReference>
<feature type="transmembrane region" description="Helical" evidence="5">
    <location>
        <begin position="107"/>
        <end position="125"/>
    </location>
</feature>
<evidence type="ECO:0000313" key="7">
    <source>
        <dbReference type="EMBL" id="CAB4585092.1"/>
    </source>
</evidence>
<reference evidence="7" key="1">
    <citation type="submission" date="2020-05" db="EMBL/GenBank/DDBJ databases">
        <authorList>
            <person name="Chiriac C."/>
            <person name="Salcher M."/>
            <person name="Ghai R."/>
            <person name="Kavagutti S V."/>
        </authorList>
    </citation>
    <scope>NUCLEOTIDE SEQUENCE</scope>
</reference>
<feature type="transmembrane region" description="Helical" evidence="5">
    <location>
        <begin position="311"/>
        <end position="331"/>
    </location>
</feature>
<dbReference type="AlphaFoldDB" id="A0A6J6F828"/>
<feature type="transmembrane region" description="Helical" evidence="5">
    <location>
        <begin position="12"/>
        <end position="32"/>
    </location>
</feature>
<evidence type="ECO:0000256" key="2">
    <source>
        <dbReference type="ARBA" id="ARBA00022692"/>
    </source>
</evidence>
<feature type="transmembrane region" description="Helical" evidence="5">
    <location>
        <begin position="256"/>
        <end position="273"/>
    </location>
</feature>
<dbReference type="InterPro" id="IPR011701">
    <property type="entry name" value="MFS"/>
</dbReference>
<sequence length="399" mass="41526">MVPKTMKQYPATVWFVTVFTMFFGRGFLYSSWSSRGPEVQERLGITISDMGILATLFAAGAIIGVLGSGRLVALRGSRVLAIMTFVGMPAAMALAIIGVAIGNFPLTAVALFAYGLPFGAADFVSNVEGSELDRNAAKSRLPMLHGGYSIGVLAGALFTSVLIVANVPLEVQVGVTLLAVGAFAVYRVAGIPAGHGKPVHDVTETTEVRPKLTPAATKRVSVISSIAFVFVLAEGAAAIFIPLALVEAGRTQAEAAFAYTLFSLGMAVSRIVGGRIVDRFGRAKVVLYSAILAAVGVGLFSLTQFGPFELVGALLWGIGNSLPIAMAVSATTDNQKTASRSQSILWTWVYFGNLGVGPILGGASAVIGIFGAFLIPVAFLIYSATVSGVTKPDPEVTRT</sequence>
<evidence type="ECO:0000256" key="4">
    <source>
        <dbReference type="ARBA" id="ARBA00023136"/>
    </source>
</evidence>
<evidence type="ECO:0000256" key="5">
    <source>
        <dbReference type="SAM" id="Phobius"/>
    </source>
</evidence>
<proteinExistence type="predicted"/>
<comment type="subcellular location">
    <subcellularLocation>
        <location evidence="1">Membrane</location>
        <topology evidence="1">Multi-pass membrane protein</topology>
    </subcellularLocation>
</comment>
<feature type="transmembrane region" description="Helical" evidence="5">
    <location>
        <begin position="171"/>
        <end position="189"/>
    </location>
</feature>
<name>A0A6J6F828_9ZZZZ</name>
<dbReference type="InterPro" id="IPR051788">
    <property type="entry name" value="MFS_Transporter"/>
</dbReference>
<dbReference type="PANTHER" id="PTHR23514:SF13">
    <property type="entry name" value="INNER MEMBRANE PROTEIN YBJJ"/>
    <property type="match status" value="1"/>
</dbReference>
<feature type="transmembrane region" description="Helical" evidence="5">
    <location>
        <begin position="52"/>
        <end position="72"/>
    </location>
</feature>
<dbReference type="Pfam" id="PF07690">
    <property type="entry name" value="MFS_1"/>
    <property type="match status" value="1"/>
</dbReference>
<feature type="transmembrane region" description="Helical" evidence="5">
    <location>
        <begin position="220"/>
        <end position="244"/>
    </location>
</feature>
<feature type="transmembrane region" description="Helical" evidence="5">
    <location>
        <begin position="366"/>
        <end position="389"/>
    </location>
</feature>
<dbReference type="Gene3D" id="1.20.1250.20">
    <property type="entry name" value="MFS general substrate transporter like domains"/>
    <property type="match status" value="2"/>
</dbReference>
<feature type="transmembrane region" description="Helical" evidence="5">
    <location>
        <begin position="146"/>
        <end position="165"/>
    </location>
</feature>
<feature type="domain" description="Major facilitator superfamily (MFS) profile" evidence="6">
    <location>
        <begin position="219"/>
        <end position="399"/>
    </location>
</feature>
<dbReference type="PANTHER" id="PTHR23514">
    <property type="entry name" value="BYPASS OF STOP CODON PROTEIN 6"/>
    <property type="match status" value="1"/>
</dbReference>
<protein>
    <submittedName>
        <fullName evidence="7">Unannotated protein</fullName>
    </submittedName>
</protein>
<dbReference type="GO" id="GO:0022857">
    <property type="term" value="F:transmembrane transporter activity"/>
    <property type="evidence" value="ECO:0007669"/>
    <property type="project" value="InterPro"/>
</dbReference>
<dbReference type="PROSITE" id="PS50850">
    <property type="entry name" value="MFS"/>
    <property type="match status" value="1"/>
</dbReference>
<keyword evidence="4 5" id="KW-0472">Membrane</keyword>
<keyword evidence="2 5" id="KW-0812">Transmembrane</keyword>
<feature type="transmembrane region" description="Helical" evidence="5">
    <location>
        <begin position="343"/>
        <end position="360"/>
    </location>
</feature>
<feature type="transmembrane region" description="Helical" evidence="5">
    <location>
        <begin position="79"/>
        <end position="101"/>
    </location>
</feature>
<evidence type="ECO:0000259" key="6">
    <source>
        <dbReference type="PROSITE" id="PS50850"/>
    </source>
</evidence>
<dbReference type="InterPro" id="IPR020846">
    <property type="entry name" value="MFS_dom"/>
</dbReference>
<organism evidence="7">
    <name type="scientific">freshwater metagenome</name>
    <dbReference type="NCBI Taxonomy" id="449393"/>
    <lineage>
        <taxon>unclassified sequences</taxon>
        <taxon>metagenomes</taxon>
        <taxon>ecological metagenomes</taxon>
    </lineage>
</organism>
<gene>
    <name evidence="7" type="ORF">UFOPK1788_00161</name>
</gene>
<accession>A0A6J6F828</accession>
<evidence type="ECO:0000256" key="3">
    <source>
        <dbReference type="ARBA" id="ARBA00022989"/>
    </source>
</evidence>
<dbReference type="GO" id="GO:0016020">
    <property type="term" value="C:membrane"/>
    <property type="evidence" value="ECO:0007669"/>
    <property type="project" value="UniProtKB-SubCell"/>
</dbReference>